<feature type="transmembrane region" description="Helical" evidence="1">
    <location>
        <begin position="126"/>
        <end position="145"/>
    </location>
</feature>
<keyword evidence="1" id="KW-1133">Transmembrane helix</keyword>
<dbReference type="RefSeq" id="WP_129611582.1">
    <property type="nucleotide sequence ID" value="NZ_UWOC01000207.1"/>
</dbReference>
<dbReference type="EMBL" id="UWOC01000207">
    <property type="protein sequence ID" value="VCU11644.1"/>
    <property type="molecule type" value="Genomic_DNA"/>
</dbReference>
<accession>A0A447D2A5</accession>
<protein>
    <recommendedName>
        <fullName evidence="4">Transmembrane protein</fullName>
    </recommendedName>
</protein>
<reference evidence="3" key="1">
    <citation type="submission" date="2018-10" db="EMBL/GenBank/DDBJ databases">
        <authorList>
            <person name="Peiro R."/>
            <person name="Begona"/>
            <person name="Cbmso G."/>
            <person name="Lopez M."/>
            <person name="Gonzalez S."/>
            <person name="Sacristan E."/>
            <person name="Castillo E."/>
        </authorList>
    </citation>
    <scope>NUCLEOTIDE SEQUENCE [LARGE SCALE GENOMIC DNA]</scope>
</reference>
<organism evidence="2 3">
    <name type="scientific">Rhodoplanes serenus</name>
    <dbReference type="NCBI Taxonomy" id="200615"/>
    <lineage>
        <taxon>Bacteria</taxon>
        <taxon>Pseudomonadati</taxon>
        <taxon>Pseudomonadota</taxon>
        <taxon>Alphaproteobacteria</taxon>
        <taxon>Hyphomicrobiales</taxon>
        <taxon>Nitrobacteraceae</taxon>
        <taxon>Rhodoplanes</taxon>
    </lineage>
</organism>
<keyword evidence="1" id="KW-0472">Membrane</keyword>
<keyword evidence="1" id="KW-0812">Transmembrane</keyword>
<keyword evidence="3" id="KW-1185">Reference proteome</keyword>
<dbReference type="AlphaFoldDB" id="A0A447D2A5"/>
<feature type="transmembrane region" description="Helical" evidence="1">
    <location>
        <begin position="95"/>
        <end position="114"/>
    </location>
</feature>
<evidence type="ECO:0000313" key="3">
    <source>
        <dbReference type="Proteomes" id="UP000289200"/>
    </source>
</evidence>
<dbReference type="OrthoDB" id="5195601at2"/>
<evidence type="ECO:0000313" key="2">
    <source>
        <dbReference type="EMBL" id="VCU11644.1"/>
    </source>
</evidence>
<comment type="caution">
    <text evidence="2">The sequence shown here is derived from an EMBL/GenBank/DDBJ whole genome shotgun (WGS) entry which is preliminary data.</text>
</comment>
<proteinExistence type="predicted"/>
<gene>
    <name evidence="2" type="ORF">RHODGE_RHODGE_04858</name>
</gene>
<evidence type="ECO:0000256" key="1">
    <source>
        <dbReference type="SAM" id="Phobius"/>
    </source>
</evidence>
<feature type="transmembrane region" description="Helical" evidence="1">
    <location>
        <begin position="54"/>
        <end position="74"/>
    </location>
</feature>
<name>A0A447D2A5_9BRAD</name>
<sequence length="163" mass="16744">MSVTAPRSLHSSPILRLHGAAGLLGFLTILTFWTSTVASELFGSPATVAAVKQAIAWALLLLVPALAIAGLSGFRMAGAATAPRLAAKRRRMPLIALNGVLVLVPCAVTLAVLAGRGDFGATFQAVQALELMAGLVNLVLIGLNIRDGRALTARRASAIGGIR</sequence>
<dbReference type="Proteomes" id="UP000289200">
    <property type="component" value="Unassembled WGS sequence"/>
</dbReference>
<evidence type="ECO:0008006" key="4">
    <source>
        <dbReference type="Google" id="ProtNLM"/>
    </source>
</evidence>